<organism evidence="3 4">
    <name type="scientific">Porites lobata</name>
    <dbReference type="NCBI Taxonomy" id="104759"/>
    <lineage>
        <taxon>Eukaryota</taxon>
        <taxon>Metazoa</taxon>
        <taxon>Cnidaria</taxon>
        <taxon>Anthozoa</taxon>
        <taxon>Hexacorallia</taxon>
        <taxon>Scleractinia</taxon>
        <taxon>Fungiina</taxon>
        <taxon>Poritidae</taxon>
        <taxon>Porites</taxon>
    </lineage>
</organism>
<sequence length="416" mass="47395">MQACEVKDLIIEKGKKPSHKKRKRKQVYCQNIDTDVRAPEDTNPKDEENLRKFTKRICHLKHTPVILPLFKKLYGSPEKDTITGEPGHSNHNRPKTGIMRAKLLEILTNDPKTSTEEIVKVLSFSDSERKQVERTTTKQWQCEEWYLHKTGFITASKCKREREPQNAREWGLLHEESARKAYQRVAGHNHHKLKLIPKGFLISRSKPFLGASVDNIQKCQCSDGCPVRVVEYKCPWKHRDLHPKQAFLTPEIGGIQNGNKFALKSTSNYYFQVQLQMFVSGLTLCIFVVWTNKGIFTVDVPYDPSFMSVVCAKLEKFWTSQVLPFLITDQYINSSAQQPCSHSEADVMTTSQDKSPAAATTGTSQSPLYIDLSQCSTPTPPTESVEISGLQIYKDDVETIQPKAMITDTIVLFLFK</sequence>
<feature type="compositionally biased region" description="Polar residues" evidence="1">
    <location>
        <begin position="348"/>
        <end position="363"/>
    </location>
</feature>
<comment type="caution">
    <text evidence="3">The sequence shown here is derived from an EMBL/GenBank/DDBJ whole genome shotgun (WGS) entry which is preliminary data.</text>
</comment>
<reference evidence="3 4" key="1">
    <citation type="submission" date="2022-05" db="EMBL/GenBank/DDBJ databases">
        <authorList>
            <consortium name="Genoscope - CEA"/>
            <person name="William W."/>
        </authorList>
    </citation>
    <scope>NUCLEOTIDE SEQUENCE [LARGE SCALE GENOMIC DNA]</scope>
</reference>
<dbReference type="PANTHER" id="PTHR47526">
    <property type="entry name" value="ATP-DEPENDENT DNA HELICASE"/>
    <property type="match status" value="1"/>
</dbReference>
<dbReference type="Gene3D" id="3.90.320.10">
    <property type="match status" value="1"/>
</dbReference>
<dbReference type="Proteomes" id="UP001159405">
    <property type="component" value="Unassembled WGS sequence"/>
</dbReference>
<gene>
    <name evidence="3" type="ORF">PLOB_00003129</name>
</gene>
<dbReference type="CDD" id="cd22343">
    <property type="entry name" value="PDDEXK_lambda_exonuclease-like"/>
    <property type="match status" value="1"/>
</dbReference>
<evidence type="ECO:0000256" key="1">
    <source>
        <dbReference type="SAM" id="MobiDB-lite"/>
    </source>
</evidence>
<protein>
    <recommendedName>
        <fullName evidence="2">YqaJ viral recombinase domain-containing protein</fullName>
    </recommendedName>
</protein>
<dbReference type="PANTHER" id="PTHR47526:SF3">
    <property type="entry name" value="PHD-TYPE DOMAIN-CONTAINING PROTEIN"/>
    <property type="match status" value="1"/>
</dbReference>
<dbReference type="InterPro" id="IPR019080">
    <property type="entry name" value="YqaJ_viral_recombinase"/>
</dbReference>
<dbReference type="InterPro" id="IPR011335">
    <property type="entry name" value="Restrct_endonuc-II-like"/>
</dbReference>
<evidence type="ECO:0000313" key="4">
    <source>
        <dbReference type="Proteomes" id="UP001159405"/>
    </source>
</evidence>
<accession>A0ABN8QB24</accession>
<proteinExistence type="predicted"/>
<feature type="domain" description="YqaJ viral recombinase" evidence="2">
    <location>
        <begin position="151"/>
        <end position="282"/>
    </location>
</feature>
<dbReference type="SUPFAM" id="SSF52980">
    <property type="entry name" value="Restriction endonuclease-like"/>
    <property type="match status" value="1"/>
</dbReference>
<name>A0ABN8QB24_9CNID</name>
<dbReference type="InterPro" id="IPR011604">
    <property type="entry name" value="PDDEXK-like_dom_sf"/>
</dbReference>
<keyword evidence="4" id="KW-1185">Reference proteome</keyword>
<dbReference type="EMBL" id="CALNXK010000110">
    <property type="protein sequence ID" value="CAH3158260.1"/>
    <property type="molecule type" value="Genomic_DNA"/>
</dbReference>
<evidence type="ECO:0000259" key="2">
    <source>
        <dbReference type="Pfam" id="PF09588"/>
    </source>
</evidence>
<evidence type="ECO:0000313" key="3">
    <source>
        <dbReference type="EMBL" id="CAH3158260.1"/>
    </source>
</evidence>
<feature type="region of interest" description="Disordered" evidence="1">
    <location>
        <begin position="343"/>
        <end position="363"/>
    </location>
</feature>
<dbReference type="Pfam" id="PF09588">
    <property type="entry name" value="YqaJ"/>
    <property type="match status" value="1"/>
</dbReference>